<dbReference type="SUPFAM" id="SSF53335">
    <property type="entry name" value="S-adenosyl-L-methionine-dependent methyltransferases"/>
    <property type="match status" value="1"/>
</dbReference>
<comment type="function">
    <text evidence="9">Catalyzes the formation of 5-methyl-uridine at position 1939 (m5U1939) in 23S rRNA.</text>
</comment>
<sequence>MAKRSSGLRFQSTAGIPSKTVPVGKRQRVQIERLSHDGRGIAFLGEATWFVINALPGEEVEARVLSARAKVVDARAERWFSTHPDRQTPACSHADRCGGCTVQHVSAAQQLQLKQQVLAEQLQRAGLEPEFWAAPLSSPTWAYRRRARLAVRWDHQAQQMRLGFRAAASQEIVSIQECPVLVQELQALIKPLQELVSSLERPKALGHLELFSGNEPALLLRLTAPLGDEDQKRWQNFAQAHRAQLWIQTQAEPSLVYATQPLSYALPQWNLQLNCRPCDFVQVNAWVNEAMINQALDWLALDTGAVVLDLFCGLGNFSLPFARQGATVLGIEGVAPMVEQASKNAAHNKLASVCFQQADLNNPDELTRLLAIQQPRAVLLDPPREGAYAVVSQFKRLHVPQILYVSCNPSTLARDAVQLQQAGYCLKRAGVLDMFPQTAHVEAMALFERAD</sequence>
<keyword evidence="6 9" id="KW-0479">Metal-binding</keyword>
<evidence type="ECO:0000256" key="2">
    <source>
        <dbReference type="ARBA" id="ARBA00022552"/>
    </source>
</evidence>
<feature type="binding site" evidence="9">
    <location>
        <position position="178"/>
    </location>
    <ligand>
        <name>[4Fe-4S] cluster</name>
        <dbReference type="ChEBI" id="CHEBI:49883"/>
    </ligand>
</feature>
<dbReference type="PROSITE" id="PS51687">
    <property type="entry name" value="SAM_MT_RNA_M5U"/>
    <property type="match status" value="1"/>
</dbReference>
<feature type="binding site" evidence="9 10">
    <location>
        <position position="332"/>
    </location>
    <ligand>
        <name>S-adenosyl-L-methionine</name>
        <dbReference type="ChEBI" id="CHEBI:59789"/>
    </ligand>
</feature>
<reference evidence="14 15" key="1">
    <citation type="submission" date="2019-07" db="EMBL/GenBank/DDBJ databases">
        <title>Genomic Encyclopedia of Type Strains, Phase I: the one thousand microbial genomes (KMG-I) project.</title>
        <authorList>
            <person name="Kyrpides N."/>
        </authorList>
    </citation>
    <scope>NUCLEOTIDE SEQUENCE [LARGE SCALE GENOMIC DNA]</scope>
    <source>
        <strain evidence="14 15">DSM 375</strain>
    </source>
</reference>
<evidence type="ECO:0000256" key="10">
    <source>
        <dbReference type="PROSITE-ProRule" id="PRU01024"/>
    </source>
</evidence>
<evidence type="ECO:0000256" key="11">
    <source>
        <dbReference type="PROSITE-ProRule" id="PRU10015"/>
    </source>
</evidence>
<keyword evidence="2 9" id="KW-0698">rRNA processing</keyword>
<dbReference type="PROSITE" id="PS01230">
    <property type="entry name" value="TRMA_1"/>
    <property type="match status" value="1"/>
</dbReference>
<keyword evidence="3 9" id="KW-0489">Methyltransferase</keyword>
<keyword evidence="1 9" id="KW-0004">4Fe-4S</keyword>
<dbReference type="NCBIfam" id="TIGR00479">
    <property type="entry name" value="rumA"/>
    <property type="match status" value="1"/>
</dbReference>
<protein>
    <recommendedName>
        <fullName evidence="9">23S rRNA (uracil(1939)-C(5))-methyltransferase RlmD</fullName>
        <ecNumber evidence="9">2.1.1.190</ecNumber>
    </recommendedName>
    <alternativeName>
        <fullName evidence="9">23S rRNA(m5U1939)-methyltransferase</fullName>
    </alternativeName>
</protein>
<comment type="caution">
    <text evidence="14">The sequence shown here is derived from an EMBL/GenBank/DDBJ whole genome shotgun (WGS) entry which is preliminary data.</text>
</comment>
<evidence type="ECO:0000256" key="12">
    <source>
        <dbReference type="SAM" id="MobiDB-lite"/>
    </source>
</evidence>
<feature type="domain" description="TRAM" evidence="13">
    <location>
        <begin position="20"/>
        <end position="78"/>
    </location>
</feature>
<organism evidence="14 15">
    <name type="scientific">Azomonas agilis</name>
    <dbReference type="NCBI Taxonomy" id="116849"/>
    <lineage>
        <taxon>Bacteria</taxon>
        <taxon>Pseudomonadati</taxon>
        <taxon>Pseudomonadota</taxon>
        <taxon>Gammaproteobacteria</taxon>
        <taxon>Pseudomonadales</taxon>
        <taxon>Pseudomonadaceae</taxon>
        <taxon>Azomonas</taxon>
    </lineage>
</organism>
<dbReference type="InterPro" id="IPR002792">
    <property type="entry name" value="TRAM_dom"/>
</dbReference>
<keyword evidence="5 9" id="KW-0949">S-adenosyl-L-methionine</keyword>
<evidence type="ECO:0000256" key="6">
    <source>
        <dbReference type="ARBA" id="ARBA00022723"/>
    </source>
</evidence>
<dbReference type="Proteomes" id="UP000319627">
    <property type="component" value="Unassembled WGS sequence"/>
</dbReference>
<evidence type="ECO:0000259" key="13">
    <source>
        <dbReference type="PROSITE" id="PS50926"/>
    </source>
</evidence>
<evidence type="ECO:0000256" key="8">
    <source>
        <dbReference type="ARBA" id="ARBA00023014"/>
    </source>
</evidence>
<keyword evidence="15" id="KW-1185">Reference proteome</keyword>
<feature type="binding site" evidence="9">
    <location>
        <position position="91"/>
    </location>
    <ligand>
        <name>[4Fe-4S] cluster</name>
        <dbReference type="ChEBI" id="CHEBI:49883"/>
    </ligand>
</feature>
<dbReference type="GO" id="GO:0051539">
    <property type="term" value="F:4 iron, 4 sulfur cluster binding"/>
    <property type="evidence" value="ECO:0007669"/>
    <property type="project" value="UniProtKB-KW"/>
</dbReference>
<dbReference type="Gene3D" id="2.40.50.140">
    <property type="entry name" value="Nucleic acid-binding proteins"/>
    <property type="match status" value="1"/>
</dbReference>
<keyword evidence="8 9" id="KW-0411">Iron-sulfur</keyword>
<dbReference type="EC" id="2.1.1.190" evidence="9"/>
<dbReference type="RefSeq" id="WP_144572098.1">
    <property type="nucleotide sequence ID" value="NZ_VLKG01000009.1"/>
</dbReference>
<dbReference type="Gene3D" id="2.40.50.1070">
    <property type="match status" value="1"/>
</dbReference>
<feature type="active site" evidence="11">
    <location>
        <position position="407"/>
    </location>
</feature>
<feature type="binding site" evidence="9 10">
    <location>
        <position position="282"/>
    </location>
    <ligand>
        <name>S-adenosyl-L-methionine</name>
        <dbReference type="ChEBI" id="CHEBI:59789"/>
    </ligand>
</feature>
<keyword evidence="4 9" id="KW-0808">Transferase</keyword>
<dbReference type="EMBL" id="VLKG01000009">
    <property type="protein sequence ID" value="TWH64452.1"/>
    <property type="molecule type" value="Genomic_DNA"/>
</dbReference>
<feature type="binding site" evidence="9">
    <location>
        <position position="97"/>
    </location>
    <ligand>
        <name>[4Fe-4S] cluster</name>
        <dbReference type="ChEBI" id="CHEBI:49883"/>
    </ligand>
</feature>
<feature type="active site" description="Nucleophile" evidence="9 10">
    <location>
        <position position="407"/>
    </location>
</feature>
<dbReference type="Pfam" id="PF05958">
    <property type="entry name" value="tRNA_U5-meth_tr"/>
    <property type="match status" value="1"/>
</dbReference>
<gene>
    <name evidence="9" type="primary">rlmD</name>
    <name evidence="14" type="ORF">LX59_02400</name>
</gene>
<dbReference type="InterPro" id="IPR030391">
    <property type="entry name" value="MeTrfase_TrmA_CS"/>
</dbReference>
<feature type="binding site" evidence="9">
    <location>
        <position position="100"/>
    </location>
    <ligand>
        <name>[4Fe-4S] cluster</name>
        <dbReference type="ChEBI" id="CHEBI:49883"/>
    </ligand>
</feature>
<dbReference type="SUPFAM" id="SSF50249">
    <property type="entry name" value="Nucleic acid-binding proteins"/>
    <property type="match status" value="1"/>
</dbReference>
<dbReference type="Gene3D" id="3.40.50.150">
    <property type="entry name" value="Vaccinia Virus protein VP39"/>
    <property type="match status" value="1"/>
</dbReference>
<feature type="binding site" evidence="9 10">
    <location>
        <position position="311"/>
    </location>
    <ligand>
        <name>S-adenosyl-L-methionine</name>
        <dbReference type="ChEBI" id="CHEBI:59789"/>
    </ligand>
</feature>
<dbReference type="GO" id="GO:0005506">
    <property type="term" value="F:iron ion binding"/>
    <property type="evidence" value="ECO:0007669"/>
    <property type="project" value="UniProtKB-UniRule"/>
</dbReference>
<name>A0A562I0G4_9GAMM</name>
<evidence type="ECO:0000256" key="4">
    <source>
        <dbReference type="ARBA" id="ARBA00022679"/>
    </source>
</evidence>
<keyword evidence="7 9" id="KW-0408">Iron</keyword>
<dbReference type="InterPro" id="IPR001566">
    <property type="entry name" value="23S_rRNA_MeTrfase_RlmD"/>
</dbReference>
<dbReference type="Pfam" id="PF01938">
    <property type="entry name" value="TRAM"/>
    <property type="match status" value="1"/>
</dbReference>
<dbReference type="InterPro" id="IPR012340">
    <property type="entry name" value="NA-bd_OB-fold"/>
</dbReference>
<evidence type="ECO:0000313" key="15">
    <source>
        <dbReference type="Proteomes" id="UP000319627"/>
    </source>
</evidence>
<feature type="region of interest" description="Disordered" evidence="12">
    <location>
        <begin position="1"/>
        <end position="21"/>
    </location>
</feature>
<evidence type="ECO:0000313" key="14">
    <source>
        <dbReference type="EMBL" id="TWH64452.1"/>
    </source>
</evidence>
<dbReference type="PANTHER" id="PTHR11061">
    <property type="entry name" value="RNA M5U METHYLTRANSFERASE"/>
    <property type="match status" value="1"/>
</dbReference>
<dbReference type="PROSITE" id="PS01231">
    <property type="entry name" value="TRMA_2"/>
    <property type="match status" value="1"/>
</dbReference>
<dbReference type="InterPro" id="IPR010280">
    <property type="entry name" value="U5_MeTrfase_fam"/>
</dbReference>
<evidence type="ECO:0000256" key="1">
    <source>
        <dbReference type="ARBA" id="ARBA00022485"/>
    </source>
</evidence>
<feature type="binding site" evidence="9">
    <location>
        <position position="359"/>
    </location>
    <ligand>
        <name>S-adenosyl-L-methionine</name>
        <dbReference type="ChEBI" id="CHEBI:59789"/>
    </ligand>
</feature>
<comment type="catalytic activity">
    <reaction evidence="9">
        <text>uridine(1939) in 23S rRNA + S-adenosyl-L-methionine = 5-methyluridine(1939) in 23S rRNA + S-adenosyl-L-homocysteine + H(+)</text>
        <dbReference type="Rhea" id="RHEA:42908"/>
        <dbReference type="Rhea" id="RHEA-COMP:10278"/>
        <dbReference type="Rhea" id="RHEA-COMP:10279"/>
        <dbReference type="ChEBI" id="CHEBI:15378"/>
        <dbReference type="ChEBI" id="CHEBI:57856"/>
        <dbReference type="ChEBI" id="CHEBI:59789"/>
        <dbReference type="ChEBI" id="CHEBI:65315"/>
        <dbReference type="ChEBI" id="CHEBI:74447"/>
        <dbReference type="EC" id="2.1.1.190"/>
    </reaction>
</comment>
<dbReference type="PROSITE" id="PS50926">
    <property type="entry name" value="TRAM"/>
    <property type="match status" value="1"/>
</dbReference>
<dbReference type="AlphaFoldDB" id="A0A562I0G4"/>
<proteinExistence type="inferred from homology"/>
<feature type="binding site" evidence="9 10">
    <location>
        <position position="381"/>
    </location>
    <ligand>
        <name>S-adenosyl-L-methionine</name>
        <dbReference type="ChEBI" id="CHEBI:59789"/>
    </ligand>
</feature>
<comment type="similarity">
    <text evidence="9">Belongs to the class I-like SAM-binding methyltransferase superfamily. RNA M5U methyltransferase family. RlmD subfamily.</text>
</comment>
<dbReference type="InterPro" id="IPR029063">
    <property type="entry name" value="SAM-dependent_MTases_sf"/>
</dbReference>
<evidence type="ECO:0000256" key="5">
    <source>
        <dbReference type="ARBA" id="ARBA00022691"/>
    </source>
</evidence>
<dbReference type="OrthoDB" id="9804590at2"/>
<dbReference type="GO" id="GO:0070041">
    <property type="term" value="F:rRNA (uridine-C5-)-methyltransferase activity"/>
    <property type="evidence" value="ECO:0007669"/>
    <property type="project" value="UniProtKB-UniRule"/>
</dbReference>
<dbReference type="GO" id="GO:0070475">
    <property type="term" value="P:rRNA base methylation"/>
    <property type="evidence" value="ECO:0007669"/>
    <property type="project" value="TreeGrafter"/>
</dbReference>
<evidence type="ECO:0000256" key="9">
    <source>
        <dbReference type="HAMAP-Rule" id="MF_01010"/>
    </source>
</evidence>
<accession>A0A562I0G4</accession>
<dbReference type="PANTHER" id="PTHR11061:SF49">
    <property type="entry name" value="23S RRNA (URACIL(1939)-C(5))-METHYLTRANSFERASE RLMD"/>
    <property type="match status" value="1"/>
</dbReference>
<feature type="binding site" evidence="9">
    <location>
        <position position="316"/>
    </location>
    <ligand>
        <name>S-adenosyl-L-methionine</name>
        <dbReference type="ChEBI" id="CHEBI:59789"/>
    </ligand>
</feature>
<dbReference type="InterPro" id="IPR030390">
    <property type="entry name" value="MeTrfase_TrmA_AS"/>
</dbReference>
<dbReference type="CDD" id="cd02440">
    <property type="entry name" value="AdoMet_MTases"/>
    <property type="match status" value="1"/>
</dbReference>
<dbReference type="GO" id="GO:0003723">
    <property type="term" value="F:RNA binding"/>
    <property type="evidence" value="ECO:0007669"/>
    <property type="project" value="InterPro"/>
</dbReference>
<dbReference type="NCBIfam" id="NF009639">
    <property type="entry name" value="PRK13168.1"/>
    <property type="match status" value="1"/>
</dbReference>
<evidence type="ECO:0000256" key="3">
    <source>
        <dbReference type="ARBA" id="ARBA00022603"/>
    </source>
</evidence>
<dbReference type="HAMAP" id="MF_01010">
    <property type="entry name" value="23SrRNA_methyltr_RlmD"/>
    <property type="match status" value="1"/>
</dbReference>
<evidence type="ECO:0000256" key="7">
    <source>
        <dbReference type="ARBA" id="ARBA00023004"/>
    </source>
</evidence>